<keyword evidence="1" id="KW-0732">Signal</keyword>
<proteinExistence type="predicted"/>
<evidence type="ECO:0008006" key="4">
    <source>
        <dbReference type="Google" id="ProtNLM"/>
    </source>
</evidence>
<feature type="signal peptide" evidence="1">
    <location>
        <begin position="1"/>
        <end position="28"/>
    </location>
</feature>
<reference evidence="2 3" key="1">
    <citation type="journal article" date="2019" name="Int. J. Syst. Evol. Microbiol.">
        <title>The Global Catalogue of Microorganisms (GCM) 10K type strain sequencing project: providing services to taxonomists for standard genome sequencing and annotation.</title>
        <authorList>
            <consortium name="The Broad Institute Genomics Platform"/>
            <consortium name="The Broad Institute Genome Sequencing Center for Infectious Disease"/>
            <person name="Wu L."/>
            <person name="Ma J."/>
        </authorList>
    </citation>
    <scope>NUCLEOTIDE SEQUENCE [LARGE SCALE GENOMIC DNA]</scope>
    <source>
        <strain evidence="2 3">JCM 15309</strain>
    </source>
</reference>
<dbReference type="Proteomes" id="UP001500571">
    <property type="component" value="Unassembled WGS sequence"/>
</dbReference>
<evidence type="ECO:0000313" key="3">
    <source>
        <dbReference type="Proteomes" id="UP001500571"/>
    </source>
</evidence>
<evidence type="ECO:0000313" key="2">
    <source>
        <dbReference type="EMBL" id="GAA1975922.1"/>
    </source>
</evidence>
<accession>A0ABN2RWY7</accession>
<gene>
    <name evidence="2" type="ORF">GCM10009798_41470</name>
</gene>
<dbReference type="EMBL" id="BAAAPB010000006">
    <property type="protein sequence ID" value="GAA1975922.1"/>
    <property type="molecule type" value="Genomic_DNA"/>
</dbReference>
<comment type="caution">
    <text evidence="2">The sequence shown here is derived from an EMBL/GenBank/DDBJ whole genome shotgun (WGS) entry which is preliminary data.</text>
</comment>
<keyword evidence="3" id="KW-1185">Reference proteome</keyword>
<name>A0ABN2RWY7_9ACTN</name>
<evidence type="ECO:0000256" key="1">
    <source>
        <dbReference type="SAM" id="SignalP"/>
    </source>
</evidence>
<organism evidence="2 3">
    <name type="scientific">Nocardioides panacihumi</name>
    <dbReference type="NCBI Taxonomy" id="400774"/>
    <lineage>
        <taxon>Bacteria</taxon>
        <taxon>Bacillati</taxon>
        <taxon>Actinomycetota</taxon>
        <taxon>Actinomycetes</taxon>
        <taxon>Propionibacteriales</taxon>
        <taxon>Nocardioidaceae</taxon>
        <taxon>Nocardioides</taxon>
    </lineage>
</organism>
<sequence length="167" mass="17756">MSIRPATVAGALLAASASLTLLPTTATAAASTTSVEKGVVIECSGQVGGRSVYVSLYENSRYVNVVQVNVGDDGASREVHDIVRAGRVRAAVRIGDSTARVTGVVRLTGRPTRVHDEQDDAGQHIVSDGTHRALATRLRLSLNGDKARLTCDNAFRYRLRVTRTDVV</sequence>
<feature type="chain" id="PRO_5045272186" description="DUF5666 domain-containing protein" evidence="1">
    <location>
        <begin position="29"/>
        <end position="167"/>
    </location>
</feature>
<protein>
    <recommendedName>
        <fullName evidence="4">DUF5666 domain-containing protein</fullName>
    </recommendedName>
</protein>
<dbReference type="RefSeq" id="WP_344048235.1">
    <property type="nucleotide sequence ID" value="NZ_BAAAPB010000006.1"/>
</dbReference>